<keyword evidence="3" id="KW-1185">Reference proteome</keyword>
<organism evidence="2 3">
    <name type="scientific">Paspalum notatum var. saurae</name>
    <dbReference type="NCBI Taxonomy" id="547442"/>
    <lineage>
        <taxon>Eukaryota</taxon>
        <taxon>Viridiplantae</taxon>
        <taxon>Streptophyta</taxon>
        <taxon>Embryophyta</taxon>
        <taxon>Tracheophyta</taxon>
        <taxon>Spermatophyta</taxon>
        <taxon>Magnoliopsida</taxon>
        <taxon>Liliopsida</taxon>
        <taxon>Poales</taxon>
        <taxon>Poaceae</taxon>
        <taxon>PACMAD clade</taxon>
        <taxon>Panicoideae</taxon>
        <taxon>Andropogonodae</taxon>
        <taxon>Paspaleae</taxon>
        <taxon>Paspalinae</taxon>
        <taxon>Paspalum</taxon>
    </lineage>
</organism>
<reference evidence="2 3" key="1">
    <citation type="submission" date="2024-02" db="EMBL/GenBank/DDBJ databases">
        <title>High-quality chromosome-scale genome assembly of Pensacola bahiagrass (Paspalum notatum Flugge var. saurae).</title>
        <authorList>
            <person name="Vega J.M."/>
            <person name="Podio M."/>
            <person name="Orjuela J."/>
            <person name="Siena L.A."/>
            <person name="Pessino S.C."/>
            <person name="Combes M.C."/>
            <person name="Mariac C."/>
            <person name="Albertini E."/>
            <person name="Pupilli F."/>
            <person name="Ortiz J.P.A."/>
            <person name="Leblanc O."/>
        </authorList>
    </citation>
    <scope>NUCLEOTIDE SEQUENCE [LARGE SCALE GENOMIC DNA]</scope>
    <source>
        <strain evidence="2">R1</strain>
        <tissue evidence="2">Leaf</tissue>
    </source>
</reference>
<sequence>MGERQRGAARRCEAQRRCPTAALAMAARGGQPGVGPRWRPNPAHGGGLAQLACGGDQTTLAVGARGDQEPVPRPNSSSSSRRPACS</sequence>
<evidence type="ECO:0000256" key="1">
    <source>
        <dbReference type="SAM" id="MobiDB-lite"/>
    </source>
</evidence>
<accession>A0AAQ3SXA0</accession>
<name>A0AAQ3SXA0_PASNO</name>
<feature type="region of interest" description="Disordered" evidence="1">
    <location>
        <begin position="27"/>
        <end position="86"/>
    </location>
</feature>
<evidence type="ECO:0000313" key="3">
    <source>
        <dbReference type="Proteomes" id="UP001341281"/>
    </source>
</evidence>
<dbReference type="AlphaFoldDB" id="A0AAQ3SXA0"/>
<protein>
    <submittedName>
        <fullName evidence="2">Uncharacterized protein</fullName>
    </submittedName>
</protein>
<dbReference type="EMBL" id="CP144747">
    <property type="protein sequence ID" value="WVZ62543.1"/>
    <property type="molecule type" value="Genomic_DNA"/>
</dbReference>
<gene>
    <name evidence="2" type="ORF">U9M48_012282</name>
</gene>
<evidence type="ECO:0000313" key="2">
    <source>
        <dbReference type="EMBL" id="WVZ62543.1"/>
    </source>
</evidence>
<dbReference type="Proteomes" id="UP001341281">
    <property type="component" value="Chromosome 03"/>
</dbReference>
<proteinExistence type="predicted"/>
<feature type="compositionally biased region" description="Low complexity" evidence="1">
    <location>
        <begin position="74"/>
        <end position="86"/>
    </location>
</feature>